<gene>
    <name evidence="4" type="ORF">ACFFHF_00620</name>
</gene>
<dbReference type="NCBIfam" id="TIGR02532">
    <property type="entry name" value="IV_pilin_GFxxxE"/>
    <property type="match status" value="1"/>
</dbReference>
<evidence type="ECO:0000313" key="5">
    <source>
        <dbReference type="Proteomes" id="UP001589738"/>
    </source>
</evidence>
<dbReference type="EMBL" id="JBHLUU010000005">
    <property type="protein sequence ID" value="MFC0473847.1"/>
    <property type="molecule type" value="Genomic_DNA"/>
</dbReference>
<dbReference type="Pfam" id="PF07963">
    <property type="entry name" value="N_methyl"/>
    <property type="match status" value="1"/>
</dbReference>
<keyword evidence="3" id="KW-0472">Membrane</keyword>
<dbReference type="RefSeq" id="WP_377057392.1">
    <property type="nucleotide sequence ID" value="NZ_JBHLUU010000005.1"/>
</dbReference>
<keyword evidence="5" id="KW-1185">Reference proteome</keyword>
<dbReference type="InterPro" id="IPR012902">
    <property type="entry name" value="N_methyl_site"/>
</dbReference>
<proteinExistence type="predicted"/>
<dbReference type="Proteomes" id="UP001589738">
    <property type="component" value="Unassembled WGS sequence"/>
</dbReference>
<evidence type="ECO:0000313" key="4">
    <source>
        <dbReference type="EMBL" id="MFC0473847.1"/>
    </source>
</evidence>
<name>A0ABV6KKK6_9BACI</name>
<reference evidence="4 5" key="1">
    <citation type="submission" date="2024-09" db="EMBL/GenBank/DDBJ databases">
        <authorList>
            <person name="Sun Q."/>
            <person name="Mori K."/>
        </authorList>
    </citation>
    <scope>NUCLEOTIDE SEQUENCE [LARGE SCALE GENOMIC DNA]</scope>
    <source>
        <strain evidence="4 5">CGMCC 1.9126</strain>
    </source>
</reference>
<evidence type="ECO:0000256" key="1">
    <source>
        <dbReference type="ARBA" id="ARBA00004241"/>
    </source>
</evidence>
<feature type="transmembrane region" description="Helical" evidence="3">
    <location>
        <begin position="12"/>
        <end position="32"/>
    </location>
</feature>
<organism evidence="4 5">
    <name type="scientific">Robertmurraya beringensis</name>
    <dbReference type="NCBI Taxonomy" id="641660"/>
    <lineage>
        <taxon>Bacteria</taxon>
        <taxon>Bacillati</taxon>
        <taxon>Bacillota</taxon>
        <taxon>Bacilli</taxon>
        <taxon>Bacillales</taxon>
        <taxon>Bacillaceae</taxon>
        <taxon>Robertmurraya</taxon>
    </lineage>
</organism>
<keyword evidence="3" id="KW-1133">Transmembrane helix</keyword>
<accession>A0ABV6KKK6</accession>
<protein>
    <submittedName>
        <fullName evidence="4">Prepilin-type N-terminal cleavage/methylation domain-containing protein</fullName>
    </submittedName>
</protein>
<comment type="caution">
    <text evidence="4">The sequence shown here is derived from an EMBL/GenBank/DDBJ whole genome shotgun (WGS) entry which is preliminary data.</text>
</comment>
<dbReference type="Gene3D" id="3.30.700.10">
    <property type="entry name" value="Glycoprotein, Type 4 Pilin"/>
    <property type="match status" value="1"/>
</dbReference>
<keyword evidence="3" id="KW-0812">Transmembrane</keyword>
<comment type="subcellular location">
    <subcellularLocation>
        <location evidence="1">Cell surface</location>
    </subcellularLocation>
</comment>
<keyword evidence="2" id="KW-0178">Competence</keyword>
<evidence type="ECO:0000256" key="3">
    <source>
        <dbReference type="SAM" id="Phobius"/>
    </source>
</evidence>
<sequence>MRDEKGVTLIELLIVILIMVSISALAFTLFSYGTKMEQAVAKENELQREARFIMETISNTVRDGNEISNKIVYSNGEIKLVSGTVLSKNVKSYTVTEQLVEGGTKKRYKVTLVLEKGDHEYKVSTEVFNDAQKRVRY</sequence>
<evidence type="ECO:0000256" key="2">
    <source>
        <dbReference type="ARBA" id="ARBA00023287"/>
    </source>
</evidence>
<dbReference type="PROSITE" id="PS00409">
    <property type="entry name" value="PROKAR_NTER_METHYL"/>
    <property type="match status" value="1"/>
</dbReference>